<evidence type="ECO:0000259" key="1">
    <source>
        <dbReference type="PROSITE" id="PS51186"/>
    </source>
</evidence>
<accession>A0ABS4DWL1</accession>
<sequence>MIIRPERPSDAAAIGTVTAQAFTDKWYSDGSEPAIIVRLRTAGVLAVSLVAEGEGAVIGHIGFSPVELSGGEKGWYALGPVAVRPDWQGTGIGGELVRRGIDALRERDAAGCVLVGAPKYYRRFGFAHPDGLSAIGERAEYFMALTLRAPQPLGIVTFHPAFYGDVA</sequence>
<dbReference type="PROSITE" id="PS51186">
    <property type="entry name" value="GNAT"/>
    <property type="match status" value="1"/>
</dbReference>
<comment type="caution">
    <text evidence="2">The sequence shown here is derived from an EMBL/GenBank/DDBJ whole genome shotgun (WGS) entry which is preliminary data.</text>
</comment>
<dbReference type="Proteomes" id="UP000759443">
    <property type="component" value="Unassembled WGS sequence"/>
</dbReference>
<dbReference type="InterPro" id="IPR016181">
    <property type="entry name" value="Acyl_CoA_acyltransferase"/>
</dbReference>
<dbReference type="InterPro" id="IPR050276">
    <property type="entry name" value="MshD_Acetyltransferase"/>
</dbReference>
<dbReference type="PANTHER" id="PTHR43617:SF2">
    <property type="entry name" value="UPF0039 PROTEIN SLL0451"/>
    <property type="match status" value="1"/>
</dbReference>
<organism evidence="2 3">
    <name type="scientific">Rhizobium halophytocola</name>
    <dbReference type="NCBI Taxonomy" id="735519"/>
    <lineage>
        <taxon>Bacteria</taxon>
        <taxon>Pseudomonadati</taxon>
        <taxon>Pseudomonadota</taxon>
        <taxon>Alphaproteobacteria</taxon>
        <taxon>Hyphomicrobiales</taxon>
        <taxon>Rhizobiaceae</taxon>
        <taxon>Rhizobium/Agrobacterium group</taxon>
        <taxon>Rhizobium</taxon>
    </lineage>
</organism>
<dbReference type="EC" id="2.3.1.-" evidence="2"/>
<proteinExistence type="predicted"/>
<gene>
    <name evidence="2" type="ORF">J2Z17_001502</name>
</gene>
<dbReference type="Gene3D" id="3.40.630.30">
    <property type="match status" value="1"/>
</dbReference>
<keyword evidence="2" id="KW-0012">Acyltransferase</keyword>
<evidence type="ECO:0000313" key="3">
    <source>
        <dbReference type="Proteomes" id="UP000759443"/>
    </source>
</evidence>
<dbReference type="Pfam" id="PF00583">
    <property type="entry name" value="Acetyltransf_1"/>
    <property type="match status" value="1"/>
</dbReference>
<keyword evidence="3" id="KW-1185">Reference proteome</keyword>
<dbReference type="CDD" id="cd04301">
    <property type="entry name" value="NAT_SF"/>
    <property type="match status" value="1"/>
</dbReference>
<name>A0ABS4DWL1_9HYPH</name>
<protein>
    <submittedName>
        <fullName evidence="2">Acetyltransferase</fullName>
        <ecNumber evidence="2">2.3.1.-</ecNumber>
    </submittedName>
</protein>
<dbReference type="RefSeq" id="WP_209943669.1">
    <property type="nucleotide sequence ID" value="NZ_JAGGJU010000003.1"/>
</dbReference>
<dbReference type="InterPro" id="IPR000182">
    <property type="entry name" value="GNAT_dom"/>
</dbReference>
<dbReference type="GO" id="GO:0016746">
    <property type="term" value="F:acyltransferase activity"/>
    <property type="evidence" value="ECO:0007669"/>
    <property type="project" value="UniProtKB-KW"/>
</dbReference>
<reference evidence="2 3" key="1">
    <citation type="submission" date="2021-03" db="EMBL/GenBank/DDBJ databases">
        <title>Genomic Encyclopedia of Type Strains, Phase IV (KMG-IV): sequencing the most valuable type-strain genomes for metagenomic binning, comparative biology and taxonomic classification.</title>
        <authorList>
            <person name="Goeker M."/>
        </authorList>
    </citation>
    <scope>NUCLEOTIDE SEQUENCE [LARGE SCALE GENOMIC DNA]</scope>
    <source>
        <strain evidence="2 3">DSM 21600</strain>
    </source>
</reference>
<dbReference type="SUPFAM" id="SSF55729">
    <property type="entry name" value="Acyl-CoA N-acyltransferases (Nat)"/>
    <property type="match status" value="1"/>
</dbReference>
<evidence type="ECO:0000313" key="2">
    <source>
        <dbReference type="EMBL" id="MBP1850081.1"/>
    </source>
</evidence>
<dbReference type="PANTHER" id="PTHR43617">
    <property type="entry name" value="L-AMINO ACID N-ACETYLTRANSFERASE"/>
    <property type="match status" value="1"/>
</dbReference>
<dbReference type="EMBL" id="JAGGJU010000003">
    <property type="protein sequence ID" value="MBP1850081.1"/>
    <property type="molecule type" value="Genomic_DNA"/>
</dbReference>
<keyword evidence="2" id="KW-0808">Transferase</keyword>
<feature type="domain" description="N-acetyltransferase" evidence="1">
    <location>
        <begin position="1"/>
        <end position="148"/>
    </location>
</feature>